<keyword evidence="4" id="KW-1185">Reference proteome</keyword>
<evidence type="ECO:0000313" key="4">
    <source>
        <dbReference type="Proteomes" id="UP000688137"/>
    </source>
</evidence>
<keyword evidence="1" id="KW-0175">Coiled coil</keyword>
<feature type="coiled-coil region" evidence="1">
    <location>
        <begin position="149"/>
        <end position="235"/>
    </location>
</feature>
<accession>A0A8S1JYM3</accession>
<name>A0A8S1JYM3_PARPR</name>
<reference evidence="3" key="1">
    <citation type="submission" date="2021-01" db="EMBL/GenBank/DDBJ databases">
        <authorList>
            <consortium name="Genoscope - CEA"/>
            <person name="William W."/>
        </authorList>
    </citation>
    <scope>NUCLEOTIDE SEQUENCE</scope>
</reference>
<feature type="region of interest" description="Disordered" evidence="2">
    <location>
        <begin position="97"/>
        <end position="134"/>
    </location>
</feature>
<dbReference type="AlphaFoldDB" id="A0A8S1JYM3"/>
<evidence type="ECO:0000256" key="1">
    <source>
        <dbReference type="SAM" id="Coils"/>
    </source>
</evidence>
<evidence type="ECO:0000313" key="3">
    <source>
        <dbReference type="EMBL" id="CAD8045346.1"/>
    </source>
</evidence>
<gene>
    <name evidence="3" type="ORF">PPRIM_AZ9-3.1.T0090373</name>
</gene>
<sequence>MYKVLIALKSLQQFKCSVTMGGKTKVVTLPQTEGLTFNVNQLSSIQLKYNDEIFKIQMNEDITETTGEYKFTNVSGQYYIVLIQDIEKPSKLNIKQNAQTSESPLRKNETERSLTASTKKFSFKTPTNRQKSESNQKLIQSFVLGDNLMEQLKQENKELKQRVIELENQIVILQQEQNKQKNENVEQPKQESSQNDFRIDFQNLLKLQQRQAQENKQLLKQLMDLDVNYQDLLDKKSLVDQEVTKLKQTISQFDCQITQLKSRLTQFEIDGLSQNIQLNLQIAQPIENDEIIDNLIKQILKMRATGSQYIPIKEDKLDSKLAQVIAKDHTQQYQFIRLKQGLYLIGEEQYQLFMQENKIMITTEEGVLSLQDFIKSRKRVKSVNVRKP</sequence>
<dbReference type="Proteomes" id="UP000688137">
    <property type="component" value="Unassembled WGS sequence"/>
</dbReference>
<dbReference type="EMBL" id="CAJJDM010000006">
    <property type="protein sequence ID" value="CAD8045346.1"/>
    <property type="molecule type" value="Genomic_DNA"/>
</dbReference>
<comment type="caution">
    <text evidence="3">The sequence shown here is derived from an EMBL/GenBank/DDBJ whole genome shotgun (WGS) entry which is preliminary data.</text>
</comment>
<dbReference type="OMA" id="KIQMNED"/>
<evidence type="ECO:0000256" key="2">
    <source>
        <dbReference type="SAM" id="MobiDB-lite"/>
    </source>
</evidence>
<feature type="compositionally biased region" description="Polar residues" evidence="2">
    <location>
        <begin position="113"/>
        <end position="134"/>
    </location>
</feature>
<organism evidence="3 4">
    <name type="scientific">Paramecium primaurelia</name>
    <dbReference type="NCBI Taxonomy" id="5886"/>
    <lineage>
        <taxon>Eukaryota</taxon>
        <taxon>Sar</taxon>
        <taxon>Alveolata</taxon>
        <taxon>Ciliophora</taxon>
        <taxon>Intramacronucleata</taxon>
        <taxon>Oligohymenophorea</taxon>
        <taxon>Peniculida</taxon>
        <taxon>Parameciidae</taxon>
        <taxon>Paramecium</taxon>
    </lineage>
</organism>
<protein>
    <submittedName>
        <fullName evidence="3">Uncharacterized protein</fullName>
    </submittedName>
</protein>
<proteinExistence type="predicted"/>